<dbReference type="Gene3D" id="3.20.20.80">
    <property type="entry name" value="Glycosidases"/>
    <property type="match status" value="1"/>
</dbReference>
<gene>
    <name evidence="2" type="ORF">ACFSSE_13365</name>
</gene>
<organism evidence="2 3">
    <name type="scientific">Pedobacter alpinus</name>
    <dbReference type="NCBI Taxonomy" id="1590643"/>
    <lineage>
        <taxon>Bacteria</taxon>
        <taxon>Pseudomonadati</taxon>
        <taxon>Bacteroidota</taxon>
        <taxon>Sphingobacteriia</taxon>
        <taxon>Sphingobacteriales</taxon>
        <taxon>Sphingobacteriaceae</taxon>
        <taxon>Pedobacter</taxon>
    </lineage>
</organism>
<protein>
    <recommendedName>
        <fullName evidence="4">Glycoside hydrolase</fullName>
    </recommendedName>
</protein>
<dbReference type="PROSITE" id="PS51257">
    <property type="entry name" value="PROKAR_LIPOPROTEIN"/>
    <property type="match status" value="1"/>
</dbReference>
<keyword evidence="1" id="KW-0732">Signal</keyword>
<dbReference type="RefSeq" id="WP_379040367.1">
    <property type="nucleotide sequence ID" value="NZ_JBHSKW010000003.1"/>
</dbReference>
<reference evidence="3" key="1">
    <citation type="journal article" date="2019" name="Int. J. Syst. Evol. Microbiol.">
        <title>The Global Catalogue of Microorganisms (GCM) 10K type strain sequencing project: providing services to taxonomists for standard genome sequencing and annotation.</title>
        <authorList>
            <consortium name="The Broad Institute Genomics Platform"/>
            <consortium name="The Broad Institute Genome Sequencing Center for Infectious Disease"/>
            <person name="Wu L."/>
            <person name="Ma J."/>
        </authorList>
    </citation>
    <scope>NUCLEOTIDE SEQUENCE [LARGE SCALE GENOMIC DNA]</scope>
    <source>
        <strain evidence="3">KCTC 42456</strain>
    </source>
</reference>
<feature type="signal peptide" evidence="1">
    <location>
        <begin position="1"/>
        <end position="21"/>
    </location>
</feature>
<dbReference type="InterPro" id="IPR017853">
    <property type="entry name" value="GH"/>
</dbReference>
<evidence type="ECO:0000256" key="1">
    <source>
        <dbReference type="SAM" id="SignalP"/>
    </source>
</evidence>
<keyword evidence="3" id="KW-1185">Reference proteome</keyword>
<evidence type="ECO:0008006" key="4">
    <source>
        <dbReference type="Google" id="ProtNLM"/>
    </source>
</evidence>
<name>A0ABW5TV74_9SPHI</name>
<dbReference type="InterPro" id="IPR055151">
    <property type="entry name" value="GH113"/>
</dbReference>
<dbReference type="Pfam" id="PF22612">
    <property type="entry name" value="GH113"/>
    <property type="match status" value="1"/>
</dbReference>
<dbReference type="EMBL" id="JBHULV010000046">
    <property type="protein sequence ID" value="MFD2732692.1"/>
    <property type="molecule type" value="Genomic_DNA"/>
</dbReference>
<evidence type="ECO:0000313" key="2">
    <source>
        <dbReference type="EMBL" id="MFD2732692.1"/>
    </source>
</evidence>
<dbReference type="SUPFAM" id="SSF51445">
    <property type="entry name" value="(Trans)glycosidases"/>
    <property type="match status" value="1"/>
</dbReference>
<proteinExistence type="predicted"/>
<evidence type="ECO:0000313" key="3">
    <source>
        <dbReference type="Proteomes" id="UP001597546"/>
    </source>
</evidence>
<sequence>MMIRLKYFFTVVIFLFSCTNAESQRKQASTNYIKQPKINGVNFVAPPREIDNQWTNDLKNINVGWTSLIPYAYSRPNLPQVNYSAERQHWGESVEGLRTNVKQAHEAGLKVMIKPQVWMQRGGWIGDFDLNTEEEWKIWEADYEKYIMYFAKLAAEENVEMICIGTEYRNAVKKRPAFWLKLTKDIRAIYSGKLTYCANWDDYEDVSFWKALDFVGVSAYFPLSEAQKPSVKELEKAWIPIKEKLQKFSQKEEKPILFTEYGYRSMDQPAWRSWELEYQERPINNEAQAIAYEALYKTFWKEKWFAGGFAWKWYSSFRRMDPNNNHDWTPQNKKAQEVMAEFYSSHL</sequence>
<dbReference type="Proteomes" id="UP001597546">
    <property type="component" value="Unassembled WGS sequence"/>
</dbReference>
<dbReference type="CDD" id="cd19608">
    <property type="entry name" value="GH113_mannanase-like"/>
    <property type="match status" value="1"/>
</dbReference>
<feature type="chain" id="PRO_5047306041" description="Glycoside hydrolase" evidence="1">
    <location>
        <begin position="22"/>
        <end position="347"/>
    </location>
</feature>
<comment type="caution">
    <text evidence="2">The sequence shown here is derived from an EMBL/GenBank/DDBJ whole genome shotgun (WGS) entry which is preliminary data.</text>
</comment>
<accession>A0ABW5TV74</accession>